<dbReference type="InterPro" id="IPR023772">
    <property type="entry name" value="DNA-bd_HTH_TetR-type_CS"/>
</dbReference>
<reference evidence="4 5" key="1">
    <citation type="submission" date="2022-01" db="EMBL/GenBank/DDBJ databases">
        <title>Whole genome-based taxonomy of the Shewanellaceae.</title>
        <authorList>
            <person name="Martin-Rodriguez A.J."/>
        </authorList>
    </citation>
    <scope>NUCLEOTIDE SEQUENCE [LARGE SCALE GENOMIC DNA]</scope>
    <source>
        <strain evidence="4 5">DSM 24955</strain>
    </source>
</reference>
<proteinExistence type="predicted"/>
<dbReference type="EMBL" id="JAKIKU010000002">
    <property type="protein sequence ID" value="MCL1044542.1"/>
    <property type="molecule type" value="Genomic_DNA"/>
</dbReference>
<comment type="caution">
    <text evidence="4">The sequence shown here is derived from an EMBL/GenBank/DDBJ whole genome shotgun (WGS) entry which is preliminary data.</text>
</comment>
<protein>
    <submittedName>
        <fullName evidence="4">TetR/AcrR family transcriptional regulator</fullName>
    </submittedName>
</protein>
<gene>
    <name evidence="4" type="ORF">L2737_04235</name>
</gene>
<evidence type="ECO:0000313" key="4">
    <source>
        <dbReference type="EMBL" id="MCL1044542.1"/>
    </source>
</evidence>
<dbReference type="InterPro" id="IPR050109">
    <property type="entry name" value="HTH-type_TetR-like_transc_reg"/>
</dbReference>
<evidence type="ECO:0000259" key="3">
    <source>
        <dbReference type="PROSITE" id="PS50977"/>
    </source>
</evidence>
<evidence type="ECO:0000256" key="2">
    <source>
        <dbReference type="PROSITE-ProRule" id="PRU00335"/>
    </source>
</evidence>
<dbReference type="SUPFAM" id="SSF46689">
    <property type="entry name" value="Homeodomain-like"/>
    <property type="match status" value="1"/>
</dbReference>
<sequence length="229" mass="25419">MESKAKSSKTDKKQAILDAALILFVEQGFHGTSTASIAKKSGVATGTLFHHFPSKEALLNHLFVSVKQEFADSITASMAKLAADEVSIKLNDNTITGSAELNVTHSISADVNNAATLKHSANSLWQHAIDWALLYPIKQRFFLQFSLSSEIDATIRAQAMNSILHFIIELIAKGQQLNIIANFPLALMLENCHGQYLAAIRYFTDNPQWGHDITHREASFEMFWRSMKA</sequence>
<dbReference type="Gene3D" id="1.10.357.10">
    <property type="entry name" value="Tetracycline Repressor, domain 2"/>
    <property type="match status" value="2"/>
</dbReference>
<dbReference type="PROSITE" id="PS50977">
    <property type="entry name" value="HTH_TETR_2"/>
    <property type="match status" value="1"/>
</dbReference>
<organism evidence="4 5">
    <name type="scientific">Shewanella electrodiphila</name>
    <dbReference type="NCBI Taxonomy" id="934143"/>
    <lineage>
        <taxon>Bacteria</taxon>
        <taxon>Pseudomonadati</taxon>
        <taxon>Pseudomonadota</taxon>
        <taxon>Gammaproteobacteria</taxon>
        <taxon>Alteromonadales</taxon>
        <taxon>Shewanellaceae</taxon>
        <taxon>Shewanella</taxon>
    </lineage>
</organism>
<dbReference type="Proteomes" id="UP001202134">
    <property type="component" value="Unassembled WGS sequence"/>
</dbReference>
<dbReference type="PANTHER" id="PTHR30055">
    <property type="entry name" value="HTH-TYPE TRANSCRIPTIONAL REGULATOR RUTR"/>
    <property type="match status" value="1"/>
</dbReference>
<dbReference type="RefSeq" id="WP_102526156.1">
    <property type="nucleotide sequence ID" value="NZ_JAKIKU010000002.1"/>
</dbReference>
<name>A0ABT0KL24_9GAMM</name>
<accession>A0ABT0KL24</accession>
<keyword evidence="5" id="KW-1185">Reference proteome</keyword>
<dbReference type="InterPro" id="IPR009057">
    <property type="entry name" value="Homeodomain-like_sf"/>
</dbReference>
<evidence type="ECO:0000313" key="5">
    <source>
        <dbReference type="Proteomes" id="UP001202134"/>
    </source>
</evidence>
<dbReference type="PRINTS" id="PR00455">
    <property type="entry name" value="HTHTETR"/>
</dbReference>
<dbReference type="PANTHER" id="PTHR30055:SF222">
    <property type="entry name" value="REGULATORY PROTEIN"/>
    <property type="match status" value="1"/>
</dbReference>
<dbReference type="PROSITE" id="PS01081">
    <property type="entry name" value="HTH_TETR_1"/>
    <property type="match status" value="1"/>
</dbReference>
<keyword evidence="1 2" id="KW-0238">DNA-binding</keyword>
<feature type="DNA-binding region" description="H-T-H motif" evidence="2">
    <location>
        <begin position="33"/>
        <end position="52"/>
    </location>
</feature>
<dbReference type="InterPro" id="IPR001647">
    <property type="entry name" value="HTH_TetR"/>
</dbReference>
<dbReference type="Pfam" id="PF00440">
    <property type="entry name" value="TetR_N"/>
    <property type="match status" value="1"/>
</dbReference>
<evidence type="ECO:0000256" key="1">
    <source>
        <dbReference type="ARBA" id="ARBA00023125"/>
    </source>
</evidence>
<feature type="domain" description="HTH tetR-type" evidence="3">
    <location>
        <begin position="10"/>
        <end position="70"/>
    </location>
</feature>